<evidence type="ECO:0000313" key="2">
    <source>
        <dbReference type="EMBL" id="RNA27211.1"/>
    </source>
</evidence>
<sequence length="227" mass="25417">MLCLHSSILTGRRRALILVIKTWTIDVGMSLIRHMIILTIRSRKGFSSHTLQMSLLRHWPDAPVVLVLGILGIPTGIEGHYGLGRRRRSHVNAGNGVDILGRGRRYGGGVWRARVHRIVVVEPIGVVGLGLRLGSLVIWMGRNAEYFGGGGRHRHVRRGDFDHGRLVMVAICRTRRGRTRQRRHRRICGPPVRFQKVGQVIARVLQSVLVQDHIEVVGIGLGQFFGV</sequence>
<reference evidence="2 3" key="1">
    <citation type="journal article" date="2018" name="Sci. Rep.">
        <title>Genomic signatures of local adaptation to the degree of environmental predictability in rotifers.</title>
        <authorList>
            <person name="Franch-Gras L."/>
            <person name="Hahn C."/>
            <person name="Garcia-Roger E.M."/>
            <person name="Carmona M.J."/>
            <person name="Serra M."/>
            <person name="Gomez A."/>
        </authorList>
    </citation>
    <scope>NUCLEOTIDE SEQUENCE [LARGE SCALE GENOMIC DNA]</scope>
    <source>
        <strain evidence="2">HYR1</strain>
    </source>
</reference>
<keyword evidence="1" id="KW-0472">Membrane</keyword>
<accession>A0A3M7RUG7</accession>
<dbReference type="AlphaFoldDB" id="A0A3M7RUG7"/>
<dbReference type="Proteomes" id="UP000276133">
    <property type="component" value="Unassembled WGS sequence"/>
</dbReference>
<feature type="transmembrane region" description="Helical" evidence="1">
    <location>
        <begin position="62"/>
        <end position="83"/>
    </location>
</feature>
<evidence type="ECO:0000256" key="1">
    <source>
        <dbReference type="SAM" id="Phobius"/>
    </source>
</evidence>
<gene>
    <name evidence="2" type="ORF">BpHYR1_021651</name>
</gene>
<keyword evidence="3" id="KW-1185">Reference proteome</keyword>
<feature type="transmembrane region" description="Helical" evidence="1">
    <location>
        <begin position="15"/>
        <end position="42"/>
    </location>
</feature>
<keyword evidence="1" id="KW-1133">Transmembrane helix</keyword>
<keyword evidence="1" id="KW-0812">Transmembrane</keyword>
<evidence type="ECO:0000313" key="3">
    <source>
        <dbReference type="Proteomes" id="UP000276133"/>
    </source>
</evidence>
<dbReference type="EMBL" id="REGN01002578">
    <property type="protein sequence ID" value="RNA27211.1"/>
    <property type="molecule type" value="Genomic_DNA"/>
</dbReference>
<proteinExistence type="predicted"/>
<organism evidence="2 3">
    <name type="scientific">Brachionus plicatilis</name>
    <name type="common">Marine rotifer</name>
    <name type="synonym">Brachionus muelleri</name>
    <dbReference type="NCBI Taxonomy" id="10195"/>
    <lineage>
        <taxon>Eukaryota</taxon>
        <taxon>Metazoa</taxon>
        <taxon>Spiralia</taxon>
        <taxon>Gnathifera</taxon>
        <taxon>Rotifera</taxon>
        <taxon>Eurotatoria</taxon>
        <taxon>Monogononta</taxon>
        <taxon>Pseudotrocha</taxon>
        <taxon>Ploima</taxon>
        <taxon>Brachionidae</taxon>
        <taxon>Brachionus</taxon>
    </lineage>
</organism>
<comment type="caution">
    <text evidence="2">The sequence shown here is derived from an EMBL/GenBank/DDBJ whole genome shotgun (WGS) entry which is preliminary data.</text>
</comment>
<name>A0A3M7RUG7_BRAPC</name>
<protein>
    <submittedName>
        <fullName evidence="2">Uncharacterized protein</fullName>
    </submittedName>
</protein>